<protein>
    <submittedName>
        <fullName evidence="4">GNAT family N-acetyltransferase</fullName>
    </submittedName>
</protein>
<dbReference type="PANTHER" id="PTHR43626:SF4">
    <property type="entry name" value="GCN5-RELATED N-ACETYLTRANSFERASE 2, CHLOROPLASTIC"/>
    <property type="match status" value="1"/>
</dbReference>
<dbReference type="PANTHER" id="PTHR43626">
    <property type="entry name" value="ACYL-COA N-ACYLTRANSFERASE"/>
    <property type="match status" value="1"/>
</dbReference>
<proteinExistence type="predicted"/>
<organism evidence="4 5">
    <name type="scientific">Arcanobacterium phocisimile</name>
    <dbReference type="NCBI Taxonomy" id="1302235"/>
    <lineage>
        <taxon>Bacteria</taxon>
        <taxon>Bacillati</taxon>
        <taxon>Actinomycetota</taxon>
        <taxon>Actinomycetes</taxon>
        <taxon>Actinomycetales</taxon>
        <taxon>Actinomycetaceae</taxon>
        <taxon>Arcanobacterium</taxon>
    </lineage>
</organism>
<dbReference type="Proteomes" id="UP000602653">
    <property type="component" value="Chromosome"/>
</dbReference>
<feature type="domain" description="N-acetyltransferase" evidence="3">
    <location>
        <begin position="6"/>
        <end position="142"/>
    </location>
</feature>
<accession>A0ABX7IG47</accession>
<evidence type="ECO:0000259" key="3">
    <source>
        <dbReference type="PROSITE" id="PS51186"/>
    </source>
</evidence>
<gene>
    <name evidence="4" type="ORF">JTE88_07625</name>
</gene>
<dbReference type="InterPro" id="IPR000182">
    <property type="entry name" value="GNAT_dom"/>
</dbReference>
<keyword evidence="1" id="KW-0808">Transferase</keyword>
<name>A0ABX7IG47_9ACTO</name>
<evidence type="ECO:0000256" key="2">
    <source>
        <dbReference type="ARBA" id="ARBA00023315"/>
    </source>
</evidence>
<dbReference type="SUPFAM" id="SSF55729">
    <property type="entry name" value="Acyl-CoA N-acyltransferases (Nat)"/>
    <property type="match status" value="1"/>
</dbReference>
<sequence length="146" mass="16409">MEQEQIVFSDSDEFARDEIRGLYESVGWSSYTQQLDLLMSALEYSTRVVSARQGGDLLGLCRAISDSATIVYIQDLLVSPKFQRMGVGRRLLSYALAPYAGVRQKVLLTDSEDYQRVFYESSGFTEIRDYSGGGLRAFVQFNDGSN</sequence>
<dbReference type="PROSITE" id="PS51186">
    <property type="entry name" value="GNAT"/>
    <property type="match status" value="1"/>
</dbReference>
<evidence type="ECO:0000256" key="1">
    <source>
        <dbReference type="ARBA" id="ARBA00022679"/>
    </source>
</evidence>
<dbReference type="RefSeq" id="WP_204424068.1">
    <property type="nucleotide sequence ID" value="NZ_CP070228.1"/>
</dbReference>
<keyword evidence="2" id="KW-0012">Acyltransferase</keyword>
<evidence type="ECO:0000313" key="4">
    <source>
        <dbReference type="EMBL" id="QRV01937.1"/>
    </source>
</evidence>
<dbReference type="CDD" id="cd04301">
    <property type="entry name" value="NAT_SF"/>
    <property type="match status" value="1"/>
</dbReference>
<dbReference type="EMBL" id="CP070228">
    <property type="protein sequence ID" value="QRV01937.1"/>
    <property type="molecule type" value="Genomic_DNA"/>
</dbReference>
<dbReference type="Pfam" id="PF13673">
    <property type="entry name" value="Acetyltransf_10"/>
    <property type="match status" value="1"/>
</dbReference>
<keyword evidence="5" id="KW-1185">Reference proteome</keyword>
<dbReference type="Gene3D" id="3.40.630.30">
    <property type="match status" value="1"/>
</dbReference>
<dbReference type="InterPro" id="IPR045039">
    <property type="entry name" value="NSI-like"/>
</dbReference>
<evidence type="ECO:0000313" key="5">
    <source>
        <dbReference type="Proteomes" id="UP000602653"/>
    </source>
</evidence>
<dbReference type="InterPro" id="IPR016181">
    <property type="entry name" value="Acyl_CoA_acyltransferase"/>
</dbReference>
<reference evidence="4 5" key="1">
    <citation type="submission" date="2021-02" db="EMBL/GenBank/DDBJ databases">
        <title>Complete Genome Sequence of Arcanobacterium phocisimile strain DSM 26142T from a harbour seal.</title>
        <authorList>
            <person name="Borowiak M."/>
            <person name="Alssahen M."/>
            <person name="Malorny B."/>
            <person name="Laemmler C."/>
            <person name="Siebert U."/>
            <person name="Ploetz M."/>
            <person name="Abdulmawjood A."/>
        </authorList>
    </citation>
    <scope>NUCLEOTIDE SEQUENCE [LARGE SCALE GENOMIC DNA]</scope>
    <source>
        <strain evidence="4 5">DSM 26142</strain>
    </source>
</reference>